<evidence type="ECO:0000313" key="5">
    <source>
        <dbReference type="EMBL" id="MFC6197430.1"/>
    </source>
</evidence>
<feature type="domain" description="Tryptophan synthase beta chain-like PALP" evidence="4">
    <location>
        <begin position="20"/>
        <end position="309"/>
    </location>
</feature>
<dbReference type="InterPro" id="IPR050147">
    <property type="entry name" value="Ser/Thr_Dehydratase"/>
</dbReference>
<evidence type="ECO:0000256" key="3">
    <source>
        <dbReference type="ARBA" id="ARBA00023239"/>
    </source>
</evidence>
<dbReference type="RefSeq" id="WP_377376299.1">
    <property type="nucleotide sequence ID" value="NZ_JBHSSW010000004.1"/>
</dbReference>
<comment type="cofactor">
    <cofactor evidence="1">
        <name>pyridoxal 5'-phosphate</name>
        <dbReference type="ChEBI" id="CHEBI:597326"/>
    </cofactor>
</comment>
<gene>
    <name evidence="5" type="ORF">ACFQDM_05035</name>
</gene>
<comment type="caution">
    <text evidence="5">The sequence shown here is derived from an EMBL/GenBank/DDBJ whole genome shotgun (WGS) entry which is preliminary data.</text>
</comment>
<dbReference type="Gene3D" id="3.40.50.1100">
    <property type="match status" value="2"/>
</dbReference>
<name>A0ABW1S799_9PROT</name>
<dbReference type="EMBL" id="JBHSSW010000004">
    <property type="protein sequence ID" value="MFC6197430.1"/>
    <property type="molecule type" value="Genomic_DNA"/>
</dbReference>
<dbReference type="Proteomes" id="UP001596303">
    <property type="component" value="Unassembled WGS sequence"/>
</dbReference>
<keyword evidence="2" id="KW-0663">Pyridoxal phosphate</keyword>
<organism evidence="5 6">
    <name type="scientific">Ponticaulis profundi</name>
    <dbReference type="NCBI Taxonomy" id="2665222"/>
    <lineage>
        <taxon>Bacteria</taxon>
        <taxon>Pseudomonadati</taxon>
        <taxon>Pseudomonadota</taxon>
        <taxon>Alphaproteobacteria</taxon>
        <taxon>Hyphomonadales</taxon>
        <taxon>Hyphomonadaceae</taxon>
        <taxon>Ponticaulis</taxon>
    </lineage>
</organism>
<keyword evidence="6" id="KW-1185">Reference proteome</keyword>
<sequence>MSLPDIHDIQDAAARLKGIVTTTPLLRNDKLDELVGAPVYVKCEPLQVTGSFKIRGAYNRLCRLSAEEREKGVVAFSSGNHAQGVARAARLLGMPAVIVMPEDTPAIKIDGVKADGADIVFYDRFSESRELIAESLTKKLGAVLVPSFDDFHIIAGQGTCGLEIAEQWPLETPPAQLVCCVGGGGLISGVSLAVRNAFPDIEIFGAEPADFDDFDRSLKAGERLGNPAGARSICDALLSERPGEMTFAIAREQLTGIGRISDDDARDAVRFAFRNLKIVAEPGGAAALAAVLAGRIPVSDGPIVVVLTGGNIDARQMSDILAV</sequence>
<accession>A0ABW1S799</accession>
<dbReference type="PROSITE" id="PS00165">
    <property type="entry name" value="DEHYDRATASE_SER_THR"/>
    <property type="match status" value="1"/>
</dbReference>
<proteinExistence type="predicted"/>
<dbReference type="PANTHER" id="PTHR48078">
    <property type="entry name" value="THREONINE DEHYDRATASE, MITOCHONDRIAL-RELATED"/>
    <property type="match status" value="1"/>
</dbReference>
<evidence type="ECO:0000259" key="4">
    <source>
        <dbReference type="Pfam" id="PF00291"/>
    </source>
</evidence>
<evidence type="ECO:0000313" key="6">
    <source>
        <dbReference type="Proteomes" id="UP001596303"/>
    </source>
</evidence>
<dbReference type="Pfam" id="PF00291">
    <property type="entry name" value="PALP"/>
    <property type="match status" value="1"/>
</dbReference>
<dbReference type="CDD" id="cd01562">
    <property type="entry name" value="Thr-dehyd"/>
    <property type="match status" value="1"/>
</dbReference>
<dbReference type="PANTHER" id="PTHR48078:SF6">
    <property type="entry name" value="L-THREONINE DEHYDRATASE CATABOLIC TDCB"/>
    <property type="match status" value="1"/>
</dbReference>
<evidence type="ECO:0000256" key="2">
    <source>
        <dbReference type="ARBA" id="ARBA00022898"/>
    </source>
</evidence>
<dbReference type="InterPro" id="IPR000634">
    <property type="entry name" value="Ser/Thr_deHydtase_PyrdxlP-BS"/>
</dbReference>
<dbReference type="SUPFAM" id="SSF53686">
    <property type="entry name" value="Tryptophan synthase beta subunit-like PLP-dependent enzymes"/>
    <property type="match status" value="1"/>
</dbReference>
<protein>
    <submittedName>
        <fullName evidence="5">Threonine/serine dehydratase</fullName>
    </submittedName>
</protein>
<dbReference type="InterPro" id="IPR001926">
    <property type="entry name" value="TrpB-like_PALP"/>
</dbReference>
<reference evidence="6" key="1">
    <citation type="journal article" date="2019" name="Int. J. Syst. Evol. Microbiol.">
        <title>The Global Catalogue of Microorganisms (GCM) 10K type strain sequencing project: providing services to taxonomists for standard genome sequencing and annotation.</title>
        <authorList>
            <consortium name="The Broad Institute Genomics Platform"/>
            <consortium name="The Broad Institute Genome Sequencing Center for Infectious Disease"/>
            <person name="Wu L."/>
            <person name="Ma J."/>
        </authorList>
    </citation>
    <scope>NUCLEOTIDE SEQUENCE [LARGE SCALE GENOMIC DNA]</scope>
    <source>
        <strain evidence="6">CGMCC-1.15741</strain>
    </source>
</reference>
<evidence type="ECO:0000256" key="1">
    <source>
        <dbReference type="ARBA" id="ARBA00001933"/>
    </source>
</evidence>
<dbReference type="InterPro" id="IPR036052">
    <property type="entry name" value="TrpB-like_PALP_sf"/>
</dbReference>
<keyword evidence="3" id="KW-0456">Lyase</keyword>